<keyword evidence="1" id="KW-0175">Coiled coil</keyword>
<reference evidence="2" key="1">
    <citation type="journal article" date="2021" name="Proc. Natl. Acad. Sci. U.S.A.">
        <title>Global biogeography of chemosynthetic symbionts reveals both localized and globally distributed symbiont groups. .</title>
        <authorList>
            <person name="Osvatic J.T."/>
            <person name="Wilkins L.G.E."/>
            <person name="Leibrecht L."/>
            <person name="Leray M."/>
            <person name="Zauner S."/>
            <person name="Polzin J."/>
            <person name="Camacho Y."/>
            <person name="Gros O."/>
            <person name="van Gils J.A."/>
            <person name="Eisen J.A."/>
            <person name="Petersen J.M."/>
            <person name="Yuen B."/>
        </authorList>
    </citation>
    <scope>NUCLEOTIDE SEQUENCE</scope>
    <source>
        <strain evidence="2">MAGclacostrist064TRANS</strain>
    </source>
</reference>
<gene>
    <name evidence="2" type="ORF">JAZ07_08930</name>
</gene>
<organism evidence="2 3">
    <name type="scientific">Candidatus Thiodiazotropha taylori</name>
    <dbReference type="NCBI Taxonomy" id="2792791"/>
    <lineage>
        <taxon>Bacteria</taxon>
        <taxon>Pseudomonadati</taxon>
        <taxon>Pseudomonadota</taxon>
        <taxon>Gammaproteobacteria</taxon>
        <taxon>Chromatiales</taxon>
        <taxon>Sedimenticolaceae</taxon>
        <taxon>Candidatus Thiodiazotropha</taxon>
    </lineage>
</organism>
<dbReference type="EMBL" id="JAEPCM010000299">
    <property type="protein sequence ID" value="MCG7946451.1"/>
    <property type="molecule type" value="Genomic_DNA"/>
</dbReference>
<accession>A0A9E4KCM1</accession>
<protein>
    <submittedName>
        <fullName evidence="2">Uncharacterized protein</fullName>
    </submittedName>
</protein>
<evidence type="ECO:0000313" key="2">
    <source>
        <dbReference type="EMBL" id="MCG7946451.1"/>
    </source>
</evidence>
<sequence>MSKVIDLGCSVSDIHRRYAEIHGALFGITSYRLILSSLKGEINSLYSDYEERLNTLQDELTGLLEQINRVDEDDLPLRNAAVLHQTLIDYTQTLNQAISQLRSIYGYLKRDEADYRSTNEGGQSKFNQDKVDYDYTIRELERIGTKLNKLFSSY</sequence>
<comment type="caution">
    <text evidence="2">The sequence shown here is derived from an EMBL/GenBank/DDBJ whole genome shotgun (WGS) entry which is preliminary data.</text>
</comment>
<dbReference type="Proteomes" id="UP000886667">
    <property type="component" value="Unassembled WGS sequence"/>
</dbReference>
<name>A0A9E4KCM1_9GAMM</name>
<evidence type="ECO:0000256" key="1">
    <source>
        <dbReference type="SAM" id="Coils"/>
    </source>
</evidence>
<feature type="coiled-coil region" evidence="1">
    <location>
        <begin position="39"/>
        <end position="73"/>
    </location>
</feature>
<evidence type="ECO:0000313" key="3">
    <source>
        <dbReference type="Proteomes" id="UP000886667"/>
    </source>
</evidence>
<proteinExistence type="predicted"/>
<dbReference type="AlphaFoldDB" id="A0A9E4KCM1"/>